<dbReference type="Proteomes" id="UP000292695">
    <property type="component" value="Unassembled WGS sequence"/>
</dbReference>
<dbReference type="EMBL" id="SJKA01000022">
    <property type="protein sequence ID" value="TCC19984.1"/>
    <property type="molecule type" value="Genomic_DNA"/>
</dbReference>
<dbReference type="RefSeq" id="WP_131295943.1">
    <property type="nucleotide sequence ID" value="NZ_SJKA01000022.1"/>
</dbReference>
<proteinExistence type="predicted"/>
<sequence>MKRIVVAASFTGDAHDHLRSLGVNPHQAIIVTPTSVRGLNGLRADWVETFWDIRRRGAFLGELDGMISRMVALYPDMDYRVVP</sequence>
<name>A0A4R0I278_9ACTN</name>
<keyword evidence="2" id="KW-1185">Reference proteome</keyword>
<protein>
    <submittedName>
        <fullName evidence="1">Uncharacterized protein</fullName>
    </submittedName>
</protein>
<organism evidence="1 2">
    <name type="scientific">Kribbella sindirgiensis</name>
    <dbReference type="NCBI Taxonomy" id="1124744"/>
    <lineage>
        <taxon>Bacteria</taxon>
        <taxon>Bacillati</taxon>
        <taxon>Actinomycetota</taxon>
        <taxon>Actinomycetes</taxon>
        <taxon>Propionibacteriales</taxon>
        <taxon>Kribbellaceae</taxon>
        <taxon>Kribbella</taxon>
    </lineage>
</organism>
<gene>
    <name evidence="1" type="ORF">E0H50_37820</name>
</gene>
<reference evidence="1 2" key="1">
    <citation type="submission" date="2019-02" db="EMBL/GenBank/DDBJ databases">
        <title>Kribbella capetownensis sp. nov. and Kribbella speibonae sp. nov., isolated from soil.</title>
        <authorList>
            <person name="Curtis S.M."/>
            <person name="Norton I."/>
            <person name="Everest G.J."/>
            <person name="Meyers P.R."/>
        </authorList>
    </citation>
    <scope>NUCLEOTIDE SEQUENCE [LARGE SCALE GENOMIC DNA]</scope>
    <source>
        <strain evidence="1 2">DSM 27082</strain>
    </source>
</reference>
<evidence type="ECO:0000313" key="2">
    <source>
        <dbReference type="Proteomes" id="UP000292695"/>
    </source>
</evidence>
<accession>A0A4R0I278</accession>
<comment type="caution">
    <text evidence="1">The sequence shown here is derived from an EMBL/GenBank/DDBJ whole genome shotgun (WGS) entry which is preliminary data.</text>
</comment>
<evidence type="ECO:0000313" key="1">
    <source>
        <dbReference type="EMBL" id="TCC19984.1"/>
    </source>
</evidence>
<dbReference type="AlphaFoldDB" id="A0A4R0I278"/>